<proteinExistence type="predicted"/>
<protein>
    <submittedName>
        <fullName evidence="1">Uncharacterized protein</fullName>
    </submittedName>
</protein>
<dbReference type="EMBL" id="GL945432">
    <property type="protein sequence ID" value="EGO26415.1"/>
    <property type="molecule type" value="Genomic_DNA"/>
</dbReference>
<dbReference type="GeneID" id="18818559"/>
<reference evidence="1" key="1">
    <citation type="submission" date="2011-04" db="EMBL/GenBank/DDBJ databases">
        <title>Evolution of plant cell wall degrading machinery underlies the functional diversity of forest fungi.</title>
        <authorList>
            <consortium name="US DOE Joint Genome Institute (JGI-PGF)"/>
            <person name="Eastwood D.C."/>
            <person name="Floudas D."/>
            <person name="Binder M."/>
            <person name="Majcherczyk A."/>
            <person name="Schneider P."/>
            <person name="Aerts A."/>
            <person name="Asiegbu F.O."/>
            <person name="Baker S.E."/>
            <person name="Barry K."/>
            <person name="Bendiksby M."/>
            <person name="Blumentritt M."/>
            <person name="Coutinho P.M."/>
            <person name="Cullen D."/>
            <person name="Cullen D."/>
            <person name="Gathman A."/>
            <person name="Goodell B."/>
            <person name="Henrissat B."/>
            <person name="Ihrmark K."/>
            <person name="Kauserud H."/>
            <person name="Kohler A."/>
            <person name="LaButti K."/>
            <person name="Lapidus A."/>
            <person name="Lavin J.L."/>
            <person name="Lee Y.-H."/>
            <person name="Lindquist E."/>
            <person name="Lilly W."/>
            <person name="Lucas S."/>
            <person name="Morin E."/>
            <person name="Murat C."/>
            <person name="Oguiza J.A."/>
            <person name="Park J."/>
            <person name="Pisabarro A.G."/>
            <person name="Riley R."/>
            <person name="Rosling A."/>
            <person name="Salamov A."/>
            <person name="Schmidt O."/>
            <person name="Schmutz J."/>
            <person name="Skrede I."/>
            <person name="Stenlid J."/>
            <person name="Wiebenga A."/>
            <person name="Xie X."/>
            <person name="Kues U."/>
            <person name="Hibbett D.S."/>
            <person name="Hoffmeister D."/>
            <person name="Hogberg N."/>
            <person name="Martin F."/>
            <person name="Grigoriev I.V."/>
            <person name="Watkinson S.C."/>
        </authorList>
    </citation>
    <scope>NUCLEOTIDE SEQUENCE</scope>
    <source>
        <strain evidence="1">S7.9</strain>
    </source>
</reference>
<dbReference type="AlphaFoldDB" id="F8NSA6"/>
<organism>
    <name type="scientific">Serpula lacrymans var. lacrymans (strain S7.9)</name>
    <name type="common">Dry rot fungus</name>
    <dbReference type="NCBI Taxonomy" id="578457"/>
    <lineage>
        <taxon>Eukaryota</taxon>
        <taxon>Fungi</taxon>
        <taxon>Dikarya</taxon>
        <taxon>Basidiomycota</taxon>
        <taxon>Agaricomycotina</taxon>
        <taxon>Agaricomycetes</taxon>
        <taxon>Agaricomycetidae</taxon>
        <taxon>Boletales</taxon>
        <taxon>Coniophorineae</taxon>
        <taxon>Serpulaceae</taxon>
        <taxon>Serpula</taxon>
    </lineage>
</organism>
<evidence type="ECO:0000313" key="1">
    <source>
        <dbReference type="EMBL" id="EGO26415.1"/>
    </source>
</evidence>
<sequence length="72" mass="8459">MWLQECYERKLIKGRKDATKREIDRMALTLAPLCYPDYLQILIGKTVWTAFSLKEVSSRSSQKLRHPVYANV</sequence>
<dbReference type="HOGENOM" id="CLU_2723757_0_0_1"/>
<gene>
    <name evidence="1" type="ORF">SERLADRAFT_463461</name>
</gene>
<dbReference type="Proteomes" id="UP000008064">
    <property type="component" value="Unassembled WGS sequence"/>
</dbReference>
<dbReference type="RefSeq" id="XP_007316588.1">
    <property type="nucleotide sequence ID" value="XM_007316526.1"/>
</dbReference>
<accession>F8NSA6</accession>
<dbReference type="KEGG" id="sla:SERLADRAFT_463461"/>
<name>F8NSA6_SERL9</name>